<evidence type="ECO:0000256" key="10">
    <source>
        <dbReference type="SAM" id="Phobius"/>
    </source>
</evidence>
<feature type="transmembrane region" description="Helical" evidence="10">
    <location>
        <begin position="1162"/>
        <end position="1182"/>
    </location>
</feature>
<dbReference type="GO" id="GO:0000272">
    <property type="term" value="P:polysaccharide catabolic process"/>
    <property type="evidence" value="ECO:0007669"/>
    <property type="project" value="TreeGrafter"/>
</dbReference>
<evidence type="ECO:0000256" key="5">
    <source>
        <dbReference type="ARBA" id="ARBA00022801"/>
    </source>
</evidence>
<evidence type="ECO:0000313" key="12">
    <source>
        <dbReference type="EMBL" id="PWI66753.1"/>
    </source>
</evidence>
<dbReference type="Pfam" id="PF00083">
    <property type="entry name" value="Sugar_tr"/>
    <property type="match status" value="1"/>
</dbReference>
<dbReference type="GO" id="GO:0022857">
    <property type="term" value="F:transmembrane transporter activity"/>
    <property type="evidence" value="ECO:0007669"/>
    <property type="project" value="InterPro"/>
</dbReference>
<comment type="subcellular location">
    <subcellularLocation>
        <location evidence="1">Membrane</location>
        <topology evidence="1">Multi-pass membrane protein</topology>
    </subcellularLocation>
</comment>
<feature type="region of interest" description="Disordered" evidence="9">
    <location>
        <begin position="643"/>
        <end position="679"/>
    </location>
</feature>
<feature type="domain" description="Major facilitator superfamily (MFS) profile" evidence="11">
    <location>
        <begin position="748"/>
        <end position="1187"/>
    </location>
</feature>
<feature type="transmembrane region" description="Helical" evidence="10">
    <location>
        <begin position="847"/>
        <end position="865"/>
    </location>
</feature>
<comment type="caution">
    <text evidence="12">The sequence shown here is derived from an EMBL/GenBank/DDBJ whole genome shotgun (WGS) entry which is preliminary data.</text>
</comment>
<keyword evidence="4 10" id="KW-0812">Transmembrane</keyword>
<dbReference type="Proteomes" id="UP000245956">
    <property type="component" value="Unassembled WGS sequence"/>
</dbReference>
<evidence type="ECO:0000313" key="13">
    <source>
        <dbReference type="Proteomes" id="UP000245956"/>
    </source>
</evidence>
<evidence type="ECO:0000256" key="4">
    <source>
        <dbReference type="ARBA" id="ARBA00022692"/>
    </source>
</evidence>
<dbReference type="PROSITE" id="PS00216">
    <property type="entry name" value="SUGAR_TRANSPORT_1"/>
    <property type="match status" value="1"/>
</dbReference>
<dbReference type="SUPFAM" id="SSF48208">
    <property type="entry name" value="Six-hairpin glycosidases"/>
    <property type="match status" value="1"/>
</dbReference>
<dbReference type="GO" id="GO:0016020">
    <property type="term" value="C:membrane"/>
    <property type="evidence" value="ECO:0007669"/>
    <property type="project" value="UniProtKB-SubCell"/>
</dbReference>
<dbReference type="FunFam" id="1.20.1250.20:FF:000134">
    <property type="entry name" value="MFS sugar transporter protein"/>
    <property type="match status" value="1"/>
</dbReference>
<dbReference type="Gene3D" id="1.50.10.10">
    <property type="match status" value="1"/>
</dbReference>
<name>A0A2U3DWX4_PURLI</name>
<dbReference type="EMBL" id="LCWV01000022">
    <property type="protein sequence ID" value="PWI66753.1"/>
    <property type="molecule type" value="Genomic_DNA"/>
</dbReference>
<feature type="transmembrane region" description="Helical" evidence="10">
    <location>
        <begin position="1040"/>
        <end position="1057"/>
    </location>
</feature>
<evidence type="ECO:0000256" key="1">
    <source>
        <dbReference type="ARBA" id="ARBA00004141"/>
    </source>
</evidence>
<dbReference type="InterPro" id="IPR012341">
    <property type="entry name" value="6hp_glycosidase-like_sf"/>
</dbReference>
<dbReference type="InterPro" id="IPR005829">
    <property type="entry name" value="Sugar_transporter_CS"/>
</dbReference>
<feature type="transmembrane region" description="Helical" evidence="10">
    <location>
        <begin position="1094"/>
        <end position="1113"/>
    </location>
</feature>
<dbReference type="InterPro" id="IPR036259">
    <property type="entry name" value="MFS_trans_sf"/>
</dbReference>
<gene>
    <name evidence="12" type="ORF">PCL_04597</name>
</gene>
<dbReference type="GO" id="GO:0052757">
    <property type="term" value="F:chondroitin hydrolase activity"/>
    <property type="evidence" value="ECO:0007669"/>
    <property type="project" value="TreeGrafter"/>
</dbReference>
<dbReference type="PANTHER" id="PTHR36845">
    <property type="entry name" value="HYDROLASE, PUTATIVE (AFU_ORTHOLOGUE AFUA_7G05090)-RELATED"/>
    <property type="match status" value="1"/>
</dbReference>
<dbReference type="InterPro" id="IPR020846">
    <property type="entry name" value="MFS_dom"/>
</dbReference>
<dbReference type="AlphaFoldDB" id="A0A2U3DWX4"/>
<feature type="transmembrane region" description="Helical" evidence="10">
    <location>
        <begin position="1134"/>
        <end position="1156"/>
    </location>
</feature>
<proteinExistence type="inferred from homology"/>
<keyword evidence="5" id="KW-0378">Hydrolase</keyword>
<comment type="similarity">
    <text evidence="2">Belongs to the major facilitator superfamily. Sugar transporter (TC 2.A.1.1) family.</text>
</comment>
<dbReference type="InterPro" id="IPR008928">
    <property type="entry name" value="6-hairpin_glycosidase_sf"/>
</dbReference>
<dbReference type="InterPro" id="IPR005828">
    <property type="entry name" value="MFS_sugar_transport-like"/>
</dbReference>
<dbReference type="NCBIfam" id="TIGR00879">
    <property type="entry name" value="SP"/>
    <property type="match status" value="1"/>
</dbReference>
<keyword evidence="3" id="KW-0813">Transport</keyword>
<evidence type="ECO:0000259" key="11">
    <source>
        <dbReference type="PROSITE" id="PS50850"/>
    </source>
</evidence>
<feature type="region of interest" description="Disordered" evidence="9">
    <location>
        <begin position="570"/>
        <end position="625"/>
    </location>
</feature>
<reference evidence="12 13" key="1">
    <citation type="journal article" date="2016" name="Front. Microbiol.">
        <title>Genome and transcriptome sequences reveal the specific parasitism of the nematophagous Purpureocillium lilacinum 36-1.</title>
        <authorList>
            <person name="Xie J."/>
            <person name="Li S."/>
            <person name="Mo C."/>
            <person name="Xiao X."/>
            <person name="Peng D."/>
            <person name="Wang G."/>
            <person name="Xiao Y."/>
        </authorList>
    </citation>
    <scope>NUCLEOTIDE SEQUENCE [LARGE SCALE GENOMIC DNA]</scope>
    <source>
        <strain evidence="12 13">36-1</strain>
    </source>
</reference>
<feature type="transmembrane region" description="Helical" evidence="10">
    <location>
        <begin position="999"/>
        <end position="1020"/>
    </location>
</feature>
<dbReference type="InterPro" id="IPR052369">
    <property type="entry name" value="UG_Glycosaminoglycan_Hydrolase"/>
</dbReference>
<evidence type="ECO:0000256" key="9">
    <source>
        <dbReference type="SAM" id="MobiDB-lite"/>
    </source>
</evidence>
<feature type="transmembrane region" description="Helical" evidence="10">
    <location>
        <begin position="817"/>
        <end position="835"/>
    </location>
</feature>
<evidence type="ECO:0000256" key="7">
    <source>
        <dbReference type="ARBA" id="ARBA00023136"/>
    </source>
</evidence>
<accession>A0A2U3DWX4</accession>
<organism evidence="12 13">
    <name type="scientific">Purpureocillium lilacinum</name>
    <name type="common">Paecilomyces lilacinus</name>
    <dbReference type="NCBI Taxonomy" id="33203"/>
    <lineage>
        <taxon>Eukaryota</taxon>
        <taxon>Fungi</taxon>
        <taxon>Dikarya</taxon>
        <taxon>Ascomycota</taxon>
        <taxon>Pezizomycotina</taxon>
        <taxon>Sordariomycetes</taxon>
        <taxon>Hypocreomycetidae</taxon>
        <taxon>Hypocreales</taxon>
        <taxon>Ophiocordycipitaceae</taxon>
        <taxon>Purpureocillium</taxon>
    </lineage>
</organism>
<dbReference type="SUPFAM" id="SSF103473">
    <property type="entry name" value="MFS general substrate transporter"/>
    <property type="match status" value="1"/>
</dbReference>
<evidence type="ECO:0000256" key="2">
    <source>
        <dbReference type="ARBA" id="ARBA00010992"/>
    </source>
</evidence>
<feature type="transmembrane region" description="Helical" evidence="10">
    <location>
        <begin position="1066"/>
        <end position="1088"/>
    </location>
</feature>
<evidence type="ECO:0000256" key="6">
    <source>
        <dbReference type="ARBA" id="ARBA00022989"/>
    </source>
</evidence>
<dbReference type="InterPro" id="IPR003663">
    <property type="entry name" value="Sugar/inositol_transpt"/>
</dbReference>
<feature type="compositionally biased region" description="Polar residues" evidence="9">
    <location>
        <begin position="653"/>
        <end position="677"/>
    </location>
</feature>
<evidence type="ECO:0000256" key="3">
    <source>
        <dbReference type="ARBA" id="ARBA00022448"/>
    </source>
</evidence>
<dbReference type="PROSITE" id="PS50850">
    <property type="entry name" value="MFS"/>
    <property type="match status" value="1"/>
</dbReference>
<comment type="similarity">
    <text evidence="8">Belongs to the glycosyl hydrolase 88 family.</text>
</comment>
<protein>
    <recommendedName>
        <fullName evidence="11">Major facilitator superfamily (MFS) profile domain-containing protein</fullName>
    </recommendedName>
</protein>
<feature type="compositionally biased region" description="Low complexity" evidence="9">
    <location>
        <begin position="588"/>
        <end position="600"/>
    </location>
</feature>
<keyword evidence="6 10" id="KW-1133">Transmembrane helix</keyword>
<dbReference type="Gene3D" id="1.20.1250.20">
    <property type="entry name" value="MFS general substrate transporter like domains"/>
    <property type="match status" value="1"/>
</dbReference>
<evidence type="ECO:0000256" key="8">
    <source>
        <dbReference type="ARBA" id="ARBA00038358"/>
    </source>
</evidence>
<feature type="transmembrane region" description="Helical" evidence="10">
    <location>
        <begin position="788"/>
        <end position="805"/>
    </location>
</feature>
<sequence>MGSLTSSSLNGVAVMNGEVKQANGAKPSRPLEVLADRNGDTKVAAVSSQLRDLYSDSAVLKIWKTATEHLGRKNPPETFPETVPQSGPDFGVYQYRDAEFWTCGFFPGSLYCLLERSIKYPQHFLKDGGNETVTGESRQQLRDGLLQVCRDWAQPLHEMAYRTDTHDIGFIVEPALRRDYELTGNAKSLGSILTAAESLASRYNEKTSAIRSWDTFVNNHHGFSSKENCFLVIIDSMCNLDLLYYAGHHASSQRLIDIATAHAHTVRQTHLREIPSENSMYTQYSTCHVANLCSESGKVAQRLTAQGYADDSTWARGQSWGILGYAQTYNWTKDPVFLATACGLAEHFIQRMESAPLSVEVTLPNGTRTGRYVPLWDFDAPIDESDPLRDSSAGMIAANGLLLLHSSLNATGDTAGARRFFDAAMRIVKETLELCYSTDKLRLVVRDGEGGGVTVAAEHEGSGHGDPPFDAILMRATANFNRDWTDKYANHGLVYGDYYFLEAAGNMKLARGLARVRFVGLPVCPGAKLSWRRAVLPVELAVTPGLQLGAPAYRAVVRCTQPLDLSTLNQTESAGASGARGSDLVSLRGASSESPPGASRPRPPNANPPVDRGLSPGPMRRGTVLTPDAPRYAAAARLLGKLQAADDTPSAERPSTTPAWKTQGGQRRTQQSPSQASLCECSKTMAAPIAESPASRASDDNKISGTHEVAHHDNVKHDAVPSADRLADALASDKLDPWSKPLLKLYVYAVIAFLCSTMNGYDGSIFGSLPAMEGFRERFQVEKTGSKLGYISAMYTVGTIASLPVTGPACDFRGRRMGIFVGSIIVIASTILSGLAKNTSQFVAGRFFLGFGVSITRAASSIWIAEISPPNYRGVLTAFYNCTYSVGALLAAGVTRGSVQYGGDVAWQIPVWCQMICPGIVCLSVLTFPESPRWMFANRREEQALAFLTKYHGAGRSDHPLVRLQMDEYRQVITVNGSDKHWWDYSDLYKTRSDRWRMLNALLPSIWGQCSGNAVVSYYLPAMLATAGLTKSDQVLNINVGYTAISAVAAYVGAALIEKMGRRPTVIWTSVACAICFAGITGGAGAYANTKSSSAASSGIAFIFIFGWCYNFGMTPLQALYPVECLSYEQRGKGIAFVFAFVHALAFINQFCFPIALQKIGWYTYIIFIGWDFMQATVSYFFSVETRRRSLEEMSEIFEDENPVKASLRKHVAHVHVDVEEREAK</sequence>
<keyword evidence="7 10" id="KW-0472">Membrane</keyword>
<feature type="transmembrane region" description="Helical" evidence="10">
    <location>
        <begin position="745"/>
        <end position="767"/>
    </location>
</feature>
<dbReference type="PANTHER" id="PTHR36845:SF1">
    <property type="entry name" value="HYDROLASE, PUTATIVE (AFU_ORTHOLOGUE AFUA_7G05090)-RELATED"/>
    <property type="match status" value="1"/>
</dbReference>